<dbReference type="Proteomes" id="UP000573327">
    <property type="component" value="Unassembled WGS sequence"/>
</dbReference>
<dbReference type="GO" id="GO:0009306">
    <property type="term" value="P:protein secretion"/>
    <property type="evidence" value="ECO:0007669"/>
    <property type="project" value="InterPro"/>
</dbReference>
<dbReference type="InterPro" id="IPR036689">
    <property type="entry name" value="ESAT-6-like_sf"/>
</dbReference>
<comment type="caution">
    <text evidence="1">The sequence shown here is derived from an EMBL/GenBank/DDBJ whole genome shotgun (WGS) entry which is preliminary data.</text>
</comment>
<dbReference type="RefSeq" id="WP_184913907.1">
    <property type="nucleotide sequence ID" value="NZ_JACHJR010000001.1"/>
</dbReference>
<sequence>MGEQGFRVEPGALRAYAALIDAQAERIAEIQSRLASVPLNSNDFGKLPDAQNLFEAYQEHAEAEQQNFADLREVLTGTAEGLQHSADNYASHDDAIASVYGGAR</sequence>
<dbReference type="Gene3D" id="1.10.287.1060">
    <property type="entry name" value="ESAT-6-like"/>
    <property type="match status" value="1"/>
</dbReference>
<dbReference type="InterPro" id="IPR022536">
    <property type="entry name" value="EspC"/>
</dbReference>
<dbReference type="EMBL" id="JACHJR010000001">
    <property type="protein sequence ID" value="MBB4946713.1"/>
    <property type="molecule type" value="Genomic_DNA"/>
</dbReference>
<protein>
    <submittedName>
        <fullName evidence="1">Uncharacterized protein YukE</fullName>
    </submittedName>
</protein>
<name>A0A7W7SA73_9ACTN</name>
<dbReference type="SUPFAM" id="SSF140453">
    <property type="entry name" value="EsxAB dimer-like"/>
    <property type="match status" value="1"/>
</dbReference>
<dbReference type="AlphaFoldDB" id="A0A7W7SA73"/>
<accession>A0A7W7SA73</accession>
<gene>
    <name evidence="1" type="ORF">F4556_002248</name>
</gene>
<proteinExistence type="predicted"/>
<evidence type="ECO:0000313" key="1">
    <source>
        <dbReference type="EMBL" id="MBB4946713.1"/>
    </source>
</evidence>
<keyword evidence="2" id="KW-1185">Reference proteome</keyword>
<reference evidence="1 2" key="1">
    <citation type="submission" date="2020-08" db="EMBL/GenBank/DDBJ databases">
        <title>Sequencing the genomes of 1000 actinobacteria strains.</title>
        <authorList>
            <person name="Klenk H.-P."/>
        </authorList>
    </citation>
    <scope>NUCLEOTIDE SEQUENCE [LARGE SCALE GENOMIC DNA]</scope>
    <source>
        <strain evidence="1 2">DSM 44786</strain>
    </source>
</reference>
<dbReference type="Pfam" id="PF10824">
    <property type="entry name" value="T7SS_ESX_EspC"/>
    <property type="match status" value="1"/>
</dbReference>
<evidence type="ECO:0000313" key="2">
    <source>
        <dbReference type="Proteomes" id="UP000573327"/>
    </source>
</evidence>
<organism evidence="1 2">
    <name type="scientific">Kitasatospora gansuensis</name>
    <dbReference type="NCBI Taxonomy" id="258050"/>
    <lineage>
        <taxon>Bacteria</taxon>
        <taxon>Bacillati</taxon>
        <taxon>Actinomycetota</taxon>
        <taxon>Actinomycetes</taxon>
        <taxon>Kitasatosporales</taxon>
        <taxon>Streptomycetaceae</taxon>
        <taxon>Kitasatospora</taxon>
    </lineage>
</organism>